<keyword evidence="2" id="KW-1185">Reference proteome</keyword>
<evidence type="ECO:0000313" key="2">
    <source>
        <dbReference type="Proteomes" id="UP000275401"/>
    </source>
</evidence>
<evidence type="ECO:0000313" key="1">
    <source>
        <dbReference type="EMBL" id="RNG30424.1"/>
    </source>
</evidence>
<protein>
    <submittedName>
        <fullName evidence="1">Uncharacterized protein</fullName>
    </submittedName>
</protein>
<dbReference type="RefSeq" id="WP_123099702.1">
    <property type="nucleotide sequence ID" value="NZ_RIBZ01000139.1"/>
</dbReference>
<gene>
    <name evidence="1" type="ORF">EEJ42_10575</name>
</gene>
<proteinExistence type="predicted"/>
<comment type="caution">
    <text evidence="1">The sequence shown here is derived from an EMBL/GenBank/DDBJ whole genome shotgun (WGS) entry which is preliminary data.</text>
</comment>
<accession>A0A3M8WL33</accession>
<dbReference type="EMBL" id="RIBZ01000139">
    <property type="protein sequence ID" value="RNG30424.1"/>
    <property type="molecule type" value="Genomic_DNA"/>
</dbReference>
<name>A0A3M8WL33_9ACTN</name>
<sequence>MTTRSLSWTPPNDADVEALPVGRWWDAVRATADIGNRALDVLGEASGAVIQDDGYGTVYWLIETGSARSWHLRQVRVLTALADETTLLGVPPAHWTTGHRTYWRVPLAHDRCLTDALRLHKALAQAVTDILGPTAGGRQLCYRCQLATSEPIPVAMGHGGSVGGTTIFACPAHVSSFAEQRGPWTGIAATNQSHKQGSA</sequence>
<organism evidence="1 2">
    <name type="scientific">Streptomyces botrytidirepellens</name>
    <dbReference type="NCBI Taxonomy" id="2486417"/>
    <lineage>
        <taxon>Bacteria</taxon>
        <taxon>Bacillati</taxon>
        <taxon>Actinomycetota</taxon>
        <taxon>Actinomycetes</taxon>
        <taxon>Kitasatosporales</taxon>
        <taxon>Streptomycetaceae</taxon>
        <taxon>Streptomyces</taxon>
    </lineage>
</organism>
<reference evidence="1 2" key="1">
    <citation type="submission" date="2018-11" db="EMBL/GenBank/DDBJ databases">
        <title>The Potential of Streptomyces as Biocontrol Agents against the Tomato grey mould, Botrytis cinerea (Gray mold) Frontiers in Microbiology.</title>
        <authorList>
            <person name="Li D."/>
        </authorList>
    </citation>
    <scope>NUCLEOTIDE SEQUENCE [LARGE SCALE GENOMIC DNA]</scope>
    <source>
        <strain evidence="1 2">NEAU-LD23</strain>
    </source>
</reference>
<dbReference type="Proteomes" id="UP000275401">
    <property type="component" value="Unassembled WGS sequence"/>
</dbReference>
<dbReference type="AlphaFoldDB" id="A0A3M8WL33"/>